<gene>
    <name evidence="2" type="ORF">DY023_10945</name>
</gene>
<reference evidence="2 3" key="1">
    <citation type="submission" date="2018-08" db="EMBL/GenBank/DDBJ databases">
        <title>Isolation, diversity and antifungal activity of Actinobacteria from cow dung.</title>
        <authorList>
            <person name="Ling L."/>
        </authorList>
    </citation>
    <scope>NUCLEOTIDE SEQUENCE [LARGE SCALE GENOMIC DNA]</scope>
    <source>
        <strain evidence="2 3">NEAU-LLE</strain>
    </source>
</reference>
<dbReference type="Proteomes" id="UP000262172">
    <property type="component" value="Unassembled WGS sequence"/>
</dbReference>
<sequence length="140" mass="14083">MRIGRLIAVIVLLAGLLGMHVLGLHGTAEHHGMSETTVAHALTTDAAQPTVAAEAGVLHAEAGHSAASSAVLQTPTGHGFGADGMMAAMCVLALLAGILLLRAPSLRGGLPTPGTLLRVLAVVPASPQPPSLDVLCISRR</sequence>
<proteinExistence type="predicted"/>
<feature type="transmembrane region" description="Helical" evidence="1">
    <location>
        <begin position="84"/>
        <end position="101"/>
    </location>
</feature>
<dbReference type="AlphaFoldDB" id="A0A371NTI5"/>
<keyword evidence="1" id="KW-1133">Transmembrane helix</keyword>
<keyword evidence="3" id="KW-1185">Reference proteome</keyword>
<organism evidence="2 3">
    <name type="scientific">Microbacterium bovistercoris</name>
    <dbReference type="NCBI Taxonomy" id="2293570"/>
    <lineage>
        <taxon>Bacteria</taxon>
        <taxon>Bacillati</taxon>
        <taxon>Actinomycetota</taxon>
        <taxon>Actinomycetes</taxon>
        <taxon>Micrococcales</taxon>
        <taxon>Microbacteriaceae</taxon>
        <taxon>Microbacterium</taxon>
    </lineage>
</organism>
<evidence type="ECO:0000313" key="2">
    <source>
        <dbReference type="EMBL" id="REJ05095.1"/>
    </source>
</evidence>
<accession>A0A371NTI5</accession>
<comment type="caution">
    <text evidence="2">The sequence shown here is derived from an EMBL/GenBank/DDBJ whole genome shotgun (WGS) entry which is preliminary data.</text>
</comment>
<evidence type="ECO:0000313" key="3">
    <source>
        <dbReference type="Proteomes" id="UP000262172"/>
    </source>
</evidence>
<keyword evidence="1" id="KW-0472">Membrane</keyword>
<dbReference type="Pfam" id="PF19650">
    <property type="entry name" value="DUF6153"/>
    <property type="match status" value="1"/>
</dbReference>
<evidence type="ECO:0000256" key="1">
    <source>
        <dbReference type="SAM" id="Phobius"/>
    </source>
</evidence>
<name>A0A371NTI5_9MICO</name>
<keyword evidence="1" id="KW-0812">Transmembrane</keyword>
<dbReference type="InterPro" id="IPR046151">
    <property type="entry name" value="DUF6153"/>
</dbReference>
<protein>
    <submittedName>
        <fullName evidence="2">Uncharacterized protein</fullName>
    </submittedName>
</protein>
<dbReference type="EMBL" id="QUAB01000043">
    <property type="protein sequence ID" value="REJ05095.1"/>
    <property type="molecule type" value="Genomic_DNA"/>
</dbReference>